<dbReference type="PANTHER" id="PTHR10534:SF2">
    <property type="entry name" value="PYRIDOXAL KINASE"/>
    <property type="match status" value="1"/>
</dbReference>
<keyword evidence="8" id="KW-1133">Transmembrane helix</keyword>
<dbReference type="PANTHER" id="PTHR10534">
    <property type="entry name" value="PYRIDOXAL KINASE"/>
    <property type="match status" value="1"/>
</dbReference>
<keyword evidence="5" id="KW-0418">Kinase</keyword>
<evidence type="ECO:0000313" key="10">
    <source>
        <dbReference type="Proteomes" id="UP001153076"/>
    </source>
</evidence>
<dbReference type="OrthoDB" id="3689at2759"/>
<reference evidence="9" key="1">
    <citation type="submission" date="2022-04" db="EMBL/GenBank/DDBJ databases">
        <title>Carnegiea gigantea Genome sequencing and assembly v2.</title>
        <authorList>
            <person name="Copetti D."/>
            <person name="Sanderson M.J."/>
            <person name="Burquez A."/>
            <person name="Wojciechowski M.F."/>
        </authorList>
    </citation>
    <scope>NUCLEOTIDE SEQUENCE</scope>
    <source>
        <strain evidence="9">SGP5-SGP5p</strain>
        <tissue evidence="9">Aerial part</tissue>
    </source>
</reference>
<evidence type="ECO:0000256" key="1">
    <source>
        <dbReference type="ARBA" id="ARBA00008805"/>
    </source>
</evidence>
<name>A0A9Q1Q5V3_9CARY</name>
<dbReference type="GO" id="GO:0005829">
    <property type="term" value="C:cytosol"/>
    <property type="evidence" value="ECO:0007669"/>
    <property type="project" value="TreeGrafter"/>
</dbReference>
<dbReference type="GO" id="GO:0008478">
    <property type="term" value="F:pyridoxal kinase activity"/>
    <property type="evidence" value="ECO:0007669"/>
    <property type="project" value="UniProtKB-EC"/>
</dbReference>
<keyword evidence="3" id="KW-0808">Transferase</keyword>
<dbReference type="EMBL" id="JAKOGI010000888">
    <property type="protein sequence ID" value="KAJ8429511.1"/>
    <property type="molecule type" value="Genomic_DNA"/>
</dbReference>
<keyword evidence="10" id="KW-1185">Reference proteome</keyword>
<evidence type="ECO:0000256" key="8">
    <source>
        <dbReference type="SAM" id="Phobius"/>
    </source>
</evidence>
<dbReference type="AlphaFoldDB" id="A0A9Q1Q5V3"/>
<keyword evidence="4" id="KW-0547">Nucleotide-binding</keyword>
<protein>
    <recommendedName>
        <fullName evidence="2">pyridoxal kinase</fullName>
        <ecNumber evidence="2">2.7.1.35</ecNumber>
    </recommendedName>
</protein>
<evidence type="ECO:0000256" key="4">
    <source>
        <dbReference type="ARBA" id="ARBA00022741"/>
    </source>
</evidence>
<evidence type="ECO:0000256" key="7">
    <source>
        <dbReference type="SAM" id="MobiDB-lite"/>
    </source>
</evidence>
<evidence type="ECO:0000256" key="5">
    <source>
        <dbReference type="ARBA" id="ARBA00022777"/>
    </source>
</evidence>
<dbReference type="EC" id="2.7.1.35" evidence="2"/>
<feature type="compositionally biased region" description="Acidic residues" evidence="7">
    <location>
        <begin position="157"/>
        <end position="169"/>
    </location>
</feature>
<feature type="region of interest" description="Disordered" evidence="7">
    <location>
        <begin position="142"/>
        <end position="178"/>
    </location>
</feature>
<dbReference type="InterPro" id="IPR029056">
    <property type="entry name" value="Ribokinase-like"/>
</dbReference>
<proteinExistence type="inferred from homology"/>
<evidence type="ECO:0000313" key="9">
    <source>
        <dbReference type="EMBL" id="KAJ8429511.1"/>
    </source>
</evidence>
<feature type="transmembrane region" description="Helical" evidence="8">
    <location>
        <begin position="32"/>
        <end position="51"/>
    </location>
</feature>
<organism evidence="9 10">
    <name type="scientific">Carnegiea gigantea</name>
    <dbReference type="NCBI Taxonomy" id="171969"/>
    <lineage>
        <taxon>Eukaryota</taxon>
        <taxon>Viridiplantae</taxon>
        <taxon>Streptophyta</taxon>
        <taxon>Embryophyta</taxon>
        <taxon>Tracheophyta</taxon>
        <taxon>Spermatophyta</taxon>
        <taxon>Magnoliopsida</taxon>
        <taxon>eudicotyledons</taxon>
        <taxon>Gunneridae</taxon>
        <taxon>Pentapetalae</taxon>
        <taxon>Caryophyllales</taxon>
        <taxon>Cactineae</taxon>
        <taxon>Cactaceae</taxon>
        <taxon>Cactoideae</taxon>
        <taxon>Echinocereeae</taxon>
        <taxon>Carnegiea</taxon>
    </lineage>
</organism>
<gene>
    <name evidence="9" type="ORF">Cgig2_016243</name>
</gene>
<dbReference type="GO" id="GO:0009443">
    <property type="term" value="P:pyridoxal 5'-phosphate salvage"/>
    <property type="evidence" value="ECO:0007669"/>
    <property type="project" value="InterPro"/>
</dbReference>
<evidence type="ECO:0000256" key="6">
    <source>
        <dbReference type="ARBA" id="ARBA00022840"/>
    </source>
</evidence>
<keyword evidence="8" id="KW-0812">Transmembrane</keyword>
<comment type="similarity">
    <text evidence="1">Belongs to the pyridoxine kinase family.</text>
</comment>
<dbReference type="InterPro" id="IPR004625">
    <property type="entry name" value="PyrdxlKinase"/>
</dbReference>
<keyword evidence="8" id="KW-0472">Membrane</keyword>
<keyword evidence="6" id="KW-0067">ATP-binding</keyword>
<dbReference type="Proteomes" id="UP001153076">
    <property type="component" value="Unassembled WGS sequence"/>
</dbReference>
<accession>A0A9Q1Q5V3</accession>
<dbReference type="GO" id="GO:0005524">
    <property type="term" value="F:ATP binding"/>
    <property type="evidence" value="ECO:0007669"/>
    <property type="project" value="UniProtKB-KW"/>
</dbReference>
<evidence type="ECO:0000256" key="2">
    <source>
        <dbReference type="ARBA" id="ARBA00012104"/>
    </source>
</evidence>
<sequence length="178" mass="18634">MHEISAKSRPEYGSALVGSTARVLGLITRVRGCSVVGAVAVVVSSVLVAGGLLCARWLLGAQLVLWLVPSWAQLIQHRLLVAKLSKVADLHASLGYLVVPVVSMLTPNQFEAELLTGLRIASEQDGREACNKLHAARPSKTIIPSLPPPIPVIDSLSEGEDGEEDDNDDGGGGGGVDE</sequence>
<dbReference type="SUPFAM" id="SSF53613">
    <property type="entry name" value="Ribokinase-like"/>
    <property type="match status" value="1"/>
</dbReference>
<dbReference type="Gene3D" id="3.40.1190.20">
    <property type="match status" value="1"/>
</dbReference>
<comment type="caution">
    <text evidence="9">The sequence shown here is derived from an EMBL/GenBank/DDBJ whole genome shotgun (WGS) entry which is preliminary data.</text>
</comment>
<evidence type="ECO:0000256" key="3">
    <source>
        <dbReference type="ARBA" id="ARBA00022679"/>
    </source>
</evidence>